<feature type="compositionally biased region" description="Low complexity" evidence="1">
    <location>
        <begin position="332"/>
        <end position="416"/>
    </location>
</feature>
<feature type="region of interest" description="Disordered" evidence="1">
    <location>
        <begin position="298"/>
        <end position="416"/>
    </location>
</feature>
<keyword evidence="3" id="KW-1185">Reference proteome</keyword>
<evidence type="ECO:0000313" key="3">
    <source>
        <dbReference type="Proteomes" id="UP000521943"/>
    </source>
</evidence>
<name>A0A8H6HZH1_9AGAR</name>
<dbReference type="AlphaFoldDB" id="A0A8H6HZH1"/>
<gene>
    <name evidence="2" type="ORF">DFP72DRAFT_1066936</name>
</gene>
<dbReference type="Proteomes" id="UP000521943">
    <property type="component" value="Unassembled WGS sequence"/>
</dbReference>
<dbReference type="EMBL" id="JACGCI010000027">
    <property type="protein sequence ID" value="KAF6756120.1"/>
    <property type="molecule type" value="Genomic_DNA"/>
</dbReference>
<evidence type="ECO:0000313" key="2">
    <source>
        <dbReference type="EMBL" id="KAF6756120.1"/>
    </source>
</evidence>
<protein>
    <recommendedName>
        <fullName evidence="4">Protein kinase domain-containing protein</fullName>
    </recommendedName>
</protein>
<evidence type="ECO:0000256" key="1">
    <source>
        <dbReference type="SAM" id="MobiDB-lite"/>
    </source>
</evidence>
<feature type="compositionally biased region" description="Polar residues" evidence="1">
    <location>
        <begin position="311"/>
        <end position="331"/>
    </location>
</feature>
<reference evidence="2 3" key="1">
    <citation type="submission" date="2020-07" db="EMBL/GenBank/DDBJ databases">
        <title>Comparative genomics of pyrophilous fungi reveals a link between fire events and developmental genes.</title>
        <authorList>
            <consortium name="DOE Joint Genome Institute"/>
            <person name="Steindorff A.S."/>
            <person name="Carver A."/>
            <person name="Calhoun S."/>
            <person name="Stillman K."/>
            <person name="Liu H."/>
            <person name="Lipzen A."/>
            <person name="Pangilinan J."/>
            <person name="Labutti K."/>
            <person name="Bruns T.D."/>
            <person name="Grigoriev I.V."/>
        </authorList>
    </citation>
    <scope>NUCLEOTIDE SEQUENCE [LARGE SCALE GENOMIC DNA]</scope>
    <source>
        <strain evidence="2 3">CBS 144469</strain>
    </source>
</reference>
<comment type="caution">
    <text evidence="2">The sequence shown here is derived from an EMBL/GenBank/DDBJ whole genome shotgun (WGS) entry which is preliminary data.</text>
</comment>
<accession>A0A8H6HZH1</accession>
<dbReference type="SUPFAM" id="SSF56112">
    <property type="entry name" value="Protein kinase-like (PK-like)"/>
    <property type="match status" value="1"/>
</dbReference>
<dbReference type="InterPro" id="IPR011009">
    <property type="entry name" value="Kinase-like_dom_sf"/>
</dbReference>
<organism evidence="2 3">
    <name type="scientific">Ephemerocybe angulata</name>
    <dbReference type="NCBI Taxonomy" id="980116"/>
    <lineage>
        <taxon>Eukaryota</taxon>
        <taxon>Fungi</taxon>
        <taxon>Dikarya</taxon>
        <taxon>Basidiomycota</taxon>
        <taxon>Agaricomycotina</taxon>
        <taxon>Agaricomycetes</taxon>
        <taxon>Agaricomycetidae</taxon>
        <taxon>Agaricales</taxon>
        <taxon>Agaricineae</taxon>
        <taxon>Psathyrellaceae</taxon>
        <taxon>Ephemerocybe</taxon>
    </lineage>
</organism>
<dbReference type="Gene3D" id="1.10.510.10">
    <property type="entry name" value="Transferase(Phosphotransferase) domain 1"/>
    <property type="match status" value="1"/>
</dbReference>
<evidence type="ECO:0008006" key="4">
    <source>
        <dbReference type="Google" id="ProtNLM"/>
    </source>
</evidence>
<proteinExistence type="predicted"/>
<sequence>MPKAENLKFTSAYHVRSPKQARRVQFETDAAKNTDFGSMIRMNRDPTPTYDEIYDFVSMHIYFFQLWVITVSNNSNTASISYATQEHLQNHQFACHLISWGDDLTKVRESLGYKLSQYFIKFTVSPLILDNRYTFERYDQTTHQDITDIVYEIGIQAKNLKLAIHNGSLESLTESSIVTVFVSQIFPMVVALWKLRWTTLLLLERSKGNETLISIDVSKRPSFASATEDRRADLAIKLVTDSPTTAPTMKVIFEAKHRLLMNAFNEAHDLLSKVAVNRVVQLDDSRLYRAKPVAASLPTFSPSVPFPPTSGTDRPSVTTKFHSVSQEASGASTSTPSTSENVSTRTRTSSTSRASRSKNASTTSRASTSKNASTTSRASTSKNASTTSRASTSKDASTIKKASRTSTTSTSKKASTKSKTSTTAAYMFKDRGATFLHRTPMKTGLASVVQGWGASLRHHTPCYLLNFVSVLAKVEADPEKGILYLSRNVMRDSDVVLDLLLLEFFMSVFDDLEEKAKQSRLTLHYASEQYVFKFSGRFRFLSWELKEGCRTVSTRQGHITWTPFFVLKEFENSTVFEVECEALSALQGCRGILRMLGKGVSMRGKQCIVMEIGGRPTHLSTDEPSEWENVAPILKNIHAAGWHHHDLHGGNVLEDANGMLSIIDFGNAVRAELCTEDERCPDWTFMYGEEE</sequence>
<dbReference type="OrthoDB" id="2523927at2759"/>